<organism evidence="1 2">
    <name type="scientific">Portibacter lacus</name>
    <dbReference type="NCBI Taxonomy" id="1099794"/>
    <lineage>
        <taxon>Bacteria</taxon>
        <taxon>Pseudomonadati</taxon>
        <taxon>Bacteroidota</taxon>
        <taxon>Saprospiria</taxon>
        <taxon>Saprospirales</taxon>
        <taxon>Haliscomenobacteraceae</taxon>
        <taxon>Portibacter</taxon>
    </lineage>
</organism>
<dbReference type="RefSeq" id="WP_235294679.1">
    <property type="nucleotide sequence ID" value="NZ_BSOH01000003.1"/>
</dbReference>
<protein>
    <recommendedName>
        <fullName evidence="3">DUF4177 domain-containing protein</fullName>
    </recommendedName>
</protein>
<dbReference type="Pfam" id="PF13783">
    <property type="entry name" value="DUF4177"/>
    <property type="match status" value="1"/>
</dbReference>
<name>A0AA37SL77_9BACT</name>
<reference evidence="1" key="2">
    <citation type="submission" date="2023-01" db="EMBL/GenBank/DDBJ databases">
        <title>Draft genome sequence of Portibacter lacus strain NBRC 108769.</title>
        <authorList>
            <person name="Sun Q."/>
            <person name="Mori K."/>
        </authorList>
    </citation>
    <scope>NUCLEOTIDE SEQUENCE</scope>
    <source>
        <strain evidence="1">NBRC 108769</strain>
    </source>
</reference>
<comment type="caution">
    <text evidence="1">The sequence shown here is derived from an EMBL/GenBank/DDBJ whole genome shotgun (WGS) entry which is preliminary data.</text>
</comment>
<dbReference type="EMBL" id="BSOH01000003">
    <property type="protein sequence ID" value="GLR16037.1"/>
    <property type="molecule type" value="Genomic_DNA"/>
</dbReference>
<evidence type="ECO:0000313" key="1">
    <source>
        <dbReference type="EMBL" id="GLR16037.1"/>
    </source>
</evidence>
<keyword evidence="2" id="KW-1185">Reference proteome</keyword>
<dbReference type="AlphaFoldDB" id="A0AA37SL77"/>
<dbReference type="InterPro" id="IPR025234">
    <property type="entry name" value="YjzH-like"/>
</dbReference>
<dbReference type="Proteomes" id="UP001156666">
    <property type="component" value="Unassembled WGS sequence"/>
</dbReference>
<evidence type="ECO:0000313" key="2">
    <source>
        <dbReference type="Proteomes" id="UP001156666"/>
    </source>
</evidence>
<evidence type="ECO:0008006" key="3">
    <source>
        <dbReference type="Google" id="ProtNLM"/>
    </source>
</evidence>
<reference evidence="1" key="1">
    <citation type="journal article" date="2014" name="Int. J. Syst. Evol. Microbiol.">
        <title>Complete genome sequence of Corynebacterium casei LMG S-19264T (=DSM 44701T), isolated from a smear-ripened cheese.</title>
        <authorList>
            <consortium name="US DOE Joint Genome Institute (JGI-PGF)"/>
            <person name="Walter F."/>
            <person name="Albersmeier A."/>
            <person name="Kalinowski J."/>
            <person name="Ruckert C."/>
        </authorList>
    </citation>
    <scope>NUCLEOTIDE SEQUENCE</scope>
    <source>
        <strain evidence="1">NBRC 108769</strain>
    </source>
</reference>
<proteinExistence type="predicted"/>
<gene>
    <name evidence="1" type="ORF">GCM10007940_06520</name>
</gene>
<accession>A0AA37SL77</accession>
<sequence length="66" mass="7790">MKKYEYKAILIKIDMVWSGRAESDYLEALNENGKEGWEFVEFIPKVLQPKGVKGQEILLKRELPEY</sequence>